<dbReference type="PANTHER" id="PTHR22777:SF32">
    <property type="entry name" value="UPF0053 INNER MEMBRANE PROTEIN YFJD"/>
    <property type="match status" value="1"/>
</dbReference>
<evidence type="ECO:0000256" key="9">
    <source>
        <dbReference type="PROSITE-ProRule" id="PRU00703"/>
    </source>
</evidence>
<dbReference type="Pfam" id="PF00571">
    <property type="entry name" value="CBS"/>
    <property type="match status" value="2"/>
</dbReference>
<dbReference type="GO" id="GO:0050660">
    <property type="term" value="F:flavin adenine dinucleotide binding"/>
    <property type="evidence" value="ECO:0007669"/>
    <property type="project" value="InterPro"/>
</dbReference>
<dbReference type="PANTHER" id="PTHR22777">
    <property type="entry name" value="HEMOLYSIN-RELATED"/>
    <property type="match status" value="1"/>
</dbReference>
<dbReference type="SMART" id="SM01091">
    <property type="entry name" value="CorC_HlyC"/>
    <property type="match status" value="1"/>
</dbReference>
<comment type="subcellular location">
    <subcellularLocation>
        <location evidence="1">Cell membrane</location>
        <topology evidence="1">Multi-pass membrane protein</topology>
    </subcellularLocation>
</comment>
<dbReference type="Proteomes" id="UP000272888">
    <property type="component" value="Unassembled WGS sequence"/>
</dbReference>
<evidence type="ECO:0000256" key="5">
    <source>
        <dbReference type="ARBA" id="ARBA00022737"/>
    </source>
</evidence>
<evidence type="ECO:0000256" key="8">
    <source>
        <dbReference type="ARBA" id="ARBA00023136"/>
    </source>
</evidence>
<dbReference type="InterPro" id="IPR044751">
    <property type="entry name" value="Ion_transp-like_CBS"/>
</dbReference>
<evidence type="ECO:0000256" key="1">
    <source>
        <dbReference type="ARBA" id="ARBA00004651"/>
    </source>
</evidence>
<gene>
    <name evidence="14" type="ORF">D7V93_12030</name>
</gene>
<feature type="transmembrane region" description="Helical" evidence="11">
    <location>
        <begin position="63"/>
        <end position="83"/>
    </location>
</feature>
<keyword evidence="3" id="KW-1003">Cell membrane</keyword>
<feature type="chain" id="PRO_5017332428" evidence="12">
    <location>
        <begin position="22"/>
        <end position="471"/>
    </location>
</feature>
<accession>A0A3A8Q1F0</accession>
<keyword evidence="15" id="KW-1185">Reference proteome</keyword>
<reference evidence="15" key="1">
    <citation type="submission" date="2018-09" db="EMBL/GenBank/DDBJ databases">
        <authorList>
            <person name="Livingstone P.G."/>
            <person name="Whitworth D.E."/>
        </authorList>
    </citation>
    <scope>NUCLEOTIDE SEQUENCE [LARGE SCALE GENOMIC DNA]</scope>
    <source>
        <strain evidence="15">CA051B</strain>
    </source>
</reference>
<evidence type="ECO:0000256" key="3">
    <source>
        <dbReference type="ARBA" id="ARBA00022475"/>
    </source>
</evidence>
<keyword evidence="12" id="KW-0732">Signal</keyword>
<evidence type="ECO:0000259" key="13">
    <source>
        <dbReference type="PROSITE" id="PS51371"/>
    </source>
</evidence>
<evidence type="ECO:0000313" key="15">
    <source>
        <dbReference type="Proteomes" id="UP000272888"/>
    </source>
</evidence>
<evidence type="ECO:0000256" key="10">
    <source>
        <dbReference type="SAM" id="MobiDB-lite"/>
    </source>
</evidence>
<protein>
    <submittedName>
        <fullName evidence="14">HlyC/CorC family transporter</fullName>
    </submittedName>
</protein>
<keyword evidence="8 11" id="KW-0472">Membrane</keyword>
<dbReference type="SUPFAM" id="SSF56176">
    <property type="entry name" value="FAD-binding/transporter-associated domain-like"/>
    <property type="match status" value="1"/>
</dbReference>
<dbReference type="GO" id="GO:0005886">
    <property type="term" value="C:plasma membrane"/>
    <property type="evidence" value="ECO:0007669"/>
    <property type="project" value="UniProtKB-SubCell"/>
</dbReference>
<feature type="signal peptide" evidence="12">
    <location>
        <begin position="1"/>
        <end position="21"/>
    </location>
</feature>
<keyword evidence="7 9" id="KW-0129">CBS domain</keyword>
<feature type="transmembrane region" description="Helical" evidence="11">
    <location>
        <begin position="136"/>
        <end position="160"/>
    </location>
</feature>
<dbReference type="SUPFAM" id="SSF54631">
    <property type="entry name" value="CBS-domain pair"/>
    <property type="match status" value="1"/>
</dbReference>
<dbReference type="InterPro" id="IPR046342">
    <property type="entry name" value="CBS_dom_sf"/>
</dbReference>
<dbReference type="InterPro" id="IPR036318">
    <property type="entry name" value="FAD-bd_PCMH-like_sf"/>
</dbReference>
<comment type="similarity">
    <text evidence="2">Belongs to the UPF0053 family.</text>
</comment>
<proteinExistence type="inferred from homology"/>
<evidence type="ECO:0000256" key="2">
    <source>
        <dbReference type="ARBA" id="ARBA00006337"/>
    </source>
</evidence>
<feature type="region of interest" description="Disordered" evidence="10">
    <location>
        <begin position="425"/>
        <end position="471"/>
    </location>
</feature>
<dbReference type="RefSeq" id="WP_120643531.1">
    <property type="nucleotide sequence ID" value="NZ_RAWB01000099.1"/>
</dbReference>
<evidence type="ECO:0000256" key="12">
    <source>
        <dbReference type="SAM" id="SignalP"/>
    </source>
</evidence>
<keyword evidence="5" id="KW-0677">Repeat</keyword>
<dbReference type="InterPro" id="IPR002550">
    <property type="entry name" value="CNNM"/>
</dbReference>
<feature type="domain" description="CBS" evidence="13">
    <location>
        <begin position="281"/>
        <end position="338"/>
    </location>
</feature>
<feature type="transmembrane region" description="Helical" evidence="11">
    <location>
        <begin position="95"/>
        <end position="116"/>
    </location>
</feature>
<dbReference type="Pfam" id="PF01595">
    <property type="entry name" value="CNNM"/>
    <property type="match status" value="1"/>
</dbReference>
<evidence type="ECO:0000256" key="6">
    <source>
        <dbReference type="ARBA" id="ARBA00022989"/>
    </source>
</evidence>
<dbReference type="AlphaFoldDB" id="A0A3A8Q1F0"/>
<dbReference type="CDD" id="cd04590">
    <property type="entry name" value="CBS_pair_CorC_HlyC_assoc"/>
    <property type="match status" value="1"/>
</dbReference>
<name>A0A3A8Q1F0_9BACT</name>
<evidence type="ECO:0000256" key="7">
    <source>
        <dbReference type="ARBA" id="ARBA00023122"/>
    </source>
</evidence>
<dbReference type="Gene3D" id="3.30.465.10">
    <property type="match status" value="1"/>
</dbReference>
<evidence type="ECO:0000256" key="4">
    <source>
        <dbReference type="ARBA" id="ARBA00022692"/>
    </source>
</evidence>
<comment type="caution">
    <text evidence="14">The sequence shown here is derived from an EMBL/GenBank/DDBJ whole genome shotgun (WGS) entry which is preliminary data.</text>
</comment>
<feature type="domain" description="CBS" evidence="13">
    <location>
        <begin position="217"/>
        <end position="276"/>
    </location>
</feature>
<evidence type="ECO:0000313" key="14">
    <source>
        <dbReference type="EMBL" id="RKH61221.1"/>
    </source>
</evidence>
<dbReference type="EMBL" id="RAWB01000099">
    <property type="protein sequence ID" value="RKH61221.1"/>
    <property type="molecule type" value="Genomic_DNA"/>
</dbReference>
<keyword evidence="4 11" id="KW-0812">Transmembrane</keyword>
<dbReference type="InterPro" id="IPR016169">
    <property type="entry name" value="FAD-bd_PCMH_sub2"/>
</dbReference>
<dbReference type="InterPro" id="IPR000644">
    <property type="entry name" value="CBS_dom"/>
</dbReference>
<dbReference type="InterPro" id="IPR005170">
    <property type="entry name" value="Transptr-assoc_dom"/>
</dbReference>
<dbReference type="Gene3D" id="3.10.580.10">
    <property type="entry name" value="CBS-domain"/>
    <property type="match status" value="1"/>
</dbReference>
<dbReference type="PROSITE" id="PS51371">
    <property type="entry name" value="CBS"/>
    <property type="match status" value="2"/>
</dbReference>
<dbReference type="Pfam" id="PF03471">
    <property type="entry name" value="CorC_HlyC"/>
    <property type="match status" value="1"/>
</dbReference>
<organism evidence="14 15">
    <name type="scientific">Corallococcus llansteffanensis</name>
    <dbReference type="NCBI Taxonomy" id="2316731"/>
    <lineage>
        <taxon>Bacteria</taxon>
        <taxon>Pseudomonadati</taxon>
        <taxon>Myxococcota</taxon>
        <taxon>Myxococcia</taxon>
        <taxon>Myxococcales</taxon>
        <taxon>Cystobacterineae</taxon>
        <taxon>Myxococcaceae</taxon>
        <taxon>Corallococcus</taxon>
    </lineage>
</organism>
<feature type="compositionally biased region" description="Basic and acidic residues" evidence="10">
    <location>
        <begin position="440"/>
        <end position="455"/>
    </location>
</feature>
<dbReference type="SMART" id="SM00116">
    <property type="entry name" value="CBS"/>
    <property type="match status" value="2"/>
</dbReference>
<keyword evidence="6 11" id="KW-1133">Transmembrane helix</keyword>
<evidence type="ECO:0000256" key="11">
    <source>
        <dbReference type="SAM" id="Phobius"/>
    </source>
</evidence>
<sequence length="471" mass="51747">MPTWTLWVACLALCFTRSLVAAAESALYGTSDLRAQELAEESKTTAARRVLRHKTHREATATALRLGMVLSGFLAAAIGAFVPPRLLDFSRYGEAAWVPVATVCAGALFVGVLASLMEVTMRGLANGNPERWALRLAFLVSVLVLVLYPPMRIMLGLLNLGARTFGRTLRFEPPPPPLEELEKLLAAQAARNEVDKSAPQLIRSIFELSDKRCRDVMVNRTDVISVDVTTRPDEVLRILAEENHSRIPVYRDDVDHIVGVLHARDLIPLLQHPELIVLQDIIRPAHFVPWMKPVGDLLRDMQKRKIHMAMVVDEYGGFMGVVTLEDILREIVGDIGDEFEVEEKLVEKLPDGSSLVDAAMEVDQFTKVFGFPLPEGDFDTLGGYLSSLAGHLPDVGERFTYNGWQFVVATKEGARIDRVKMTRIKSSVPAPADGAPRDGTAPKEDAQGASRRADAESPPDSGAAPSSEAKR</sequence>
<dbReference type="FunFam" id="3.10.580.10:FF:000002">
    <property type="entry name" value="Magnesium/cobalt efflux protein CorC"/>
    <property type="match status" value="1"/>
</dbReference>